<gene>
    <name evidence="1" type="ORF">GGD53_002368</name>
</gene>
<protein>
    <submittedName>
        <fullName evidence="1">ABC-type glutathione transport system ATPase component</fullName>
    </submittedName>
</protein>
<accession>A0A7W6MI78</accession>
<comment type="caution">
    <text evidence="1">The sequence shown here is derived from an EMBL/GenBank/DDBJ whole genome shotgun (WGS) entry which is preliminary data.</text>
</comment>
<dbReference type="PANTHER" id="PTHR43230">
    <property type="entry name" value="ABC-TYPE DIPEPTIDE/OLIGOPEPTIDE TRANSPORT SYSTEM, ATPASE COMPONENT"/>
    <property type="match status" value="1"/>
</dbReference>
<name>A0A7W6MI78_9HYPH</name>
<organism evidence="1 2">
    <name type="scientific">Rhizobium aethiopicum</name>
    <dbReference type="NCBI Taxonomy" id="1138170"/>
    <lineage>
        <taxon>Bacteria</taxon>
        <taxon>Pseudomonadati</taxon>
        <taxon>Pseudomonadota</taxon>
        <taxon>Alphaproteobacteria</taxon>
        <taxon>Hyphomicrobiales</taxon>
        <taxon>Rhizobiaceae</taxon>
        <taxon>Rhizobium/Agrobacterium group</taxon>
        <taxon>Rhizobium</taxon>
    </lineage>
</organism>
<dbReference type="AlphaFoldDB" id="A0A7W6MI78"/>
<reference evidence="1 2" key="1">
    <citation type="submission" date="2020-08" db="EMBL/GenBank/DDBJ databases">
        <title>Genomic Encyclopedia of Type Strains, Phase IV (KMG-V): Genome sequencing to study the core and pangenomes of soil and plant-associated prokaryotes.</title>
        <authorList>
            <person name="Whitman W."/>
        </authorList>
    </citation>
    <scope>NUCLEOTIDE SEQUENCE [LARGE SCALE GENOMIC DNA]</scope>
    <source>
        <strain evidence="1 2">SEMIA 4074</strain>
    </source>
</reference>
<keyword evidence="2" id="KW-1185">Reference proteome</keyword>
<dbReference type="EMBL" id="JACIFV010000006">
    <property type="protein sequence ID" value="MBB4192211.1"/>
    <property type="molecule type" value="Genomic_DNA"/>
</dbReference>
<proteinExistence type="predicted"/>
<evidence type="ECO:0000313" key="2">
    <source>
        <dbReference type="Proteomes" id="UP000524492"/>
    </source>
</evidence>
<sequence>MVDASLRMAIVNLFGWLRNELGVSIIYITHDLGDRLLRQRQHPHAIGRDRRARAGSGGVG</sequence>
<evidence type="ECO:0000313" key="1">
    <source>
        <dbReference type="EMBL" id="MBB4192211.1"/>
    </source>
</evidence>
<dbReference type="Proteomes" id="UP000524492">
    <property type="component" value="Unassembled WGS sequence"/>
</dbReference>
<dbReference type="PANTHER" id="PTHR43230:SF3">
    <property type="entry name" value="ABC-TYPE DIPEPTIDE_OLIGOPEPTIDE TRANSPORT SYSTEM, ATPASE COMPONENT"/>
    <property type="match status" value="1"/>
</dbReference>